<keyword evidence="2" id="KW-1185">Reference proteome</keyword>
<dbReference type="AlphaFoldDB" id="E3QHS3"/>
<reference evidence="2" key="1">
    <citation type="journal article" date="2012" name="Nat. Genet.">
        <title>Lifestyle transitions in plant pathogenic Colletotrichum fungi deciphered by genome and transcriptome analyses.</title>
        <authorList>
            <person name="O'Connell R.J."/>
            <person name="Thon M.R."/>
            <person name="Hacquard S."/>
            <person name="Amyotte S.G."/>
            <person name="Kleemann J."/>
            <person name="Torres M.F."/>
            <person name="Damm U."/>
            <person name="Buiate E.A."/>
            <person name="Epstein L."/>
            <person name="Alkan N."/>
            <person name="Altmueller J."/>
            <person name="Alvarado-Balderrama L."/>
            <person name="Bauser C.A."/>
            <person name="Becker C."/>
            <person name="Birren B.W."/>
            <person name="Chen Z."/>
            <person name="Choi J."/>
            <person name="Crouch J.A."/>
            <person name="Duvick J.P."/>
            <person name="Farman M.A."/>
            <person name="Gan P."/>
            <person name="Heiman D."/>
            <person name="Henrissat B."/>
            <person name="Howard R.J."/>
            <person name="Kabbage M."/>
            <person name="Koch C."/>
            <person name="Kracher B."/>
            <person name="Kubo Y."/>
            <person name="Law A.D."/>
            <person name="Lebrun M.-H."/>
            <person name="Lee Y.-H."/>
            <person name="Miyara I."/>
            <person name="Moore N."/>
            <person name="Neumann U."/>
            <person name="Nordstroem K."/>
            <person name="Panaccione D.G."/>
            <person name="Panstruga R."/>
            <person name="Place M."/>
            <person name="Proctor R.H."/>
            <person name="Prusky D."/>
            <person name="Rech G."/>
            <person name="Reinhardt R."/>
            <person name="Rollins J.A."/>
            <person name="Rounsley S."/>
            <person name="Schardl C.L."/>
            <person name="Schwartz D.C."/>
            <person name="Shenoy N."/>
            <person name="Shirasu K."/>
            <person name="Sikhakolli U.R."/>
            <person name="Stueber K."/>
            <person name="Sukno S.A."/>
            <person name="Sweigard J.A."/>
            <person name="Takano Y."/>
            <person name="Takahara H."/>
            <person name="Trail F."/>
            <person name="van der Does H.C."/>
            <person name="Voll L.M."/>
            <person name="Will I."/>
            <person name="Young S."/>
            <person name="Zeng Q."/>
            <person name="Zhang J."/>
            <person name="Zhou S."/>
            <person name="Dickman M.B."/>
            <person name="Schulze-Lefert P."/>
            <person name="Ver Loren van Themaat E."/>
            <person name="Ma L.-J."/>
            <person name="Vaillancourt L.J."/>
        </authorList>
    </citation>
    <scope>NUCLEOTIDE SEQUENCE [LARGE SCALE GENOMIC DNA]</scope>
    <source>
        <strain evidence="2">M1.001 / M2 / FGSC 10212</strain>
    </source>
</reference>
<dbReference type="HOGENOM" id="CLU_2026946_0_0_1"/>
<feature type="non-terminal residue" evidence="1">
    <location>
        <position position="1"/>
    </location>
</feature>
<dbReference type="GeneID" id="24410920"/>
<dbReference type="OrthoDB" id="4851552at2759"/>
<dbReference type="RefSeq" id="XP_008094431.1">
    <property type="nucleotide sequence ID" value="XM_008096240.1"/>
</dbReference>
<organism evidence="2">
    <name type="scientific">Colletotrichum graminicola (strain M1.001 / M2 / FGSC 10212)</name>
    <name type="common">Maize anthracnose fungus</name>
    <name type="synonym">Glomerella graminicola</name>
    <dbReference type="NCBI Taxonomy" id="645133"/>
    <lineage>
        <taxon>Eukaryota</taxon>
        <taxon>Fungi</taxon>
        <taxon>Dikarya</taxon>
        <taxon>Ascomycota</taxon>
        <taxon>Pezizomycotina</taxon>
        <taxon>Sordariomycetes</taxon>
        <taxon>Hypocreomycetidae</taxon>
        <taxon>Glomerellales</taxon>
        <taxon>Glomerellaceae</taxon>
        <taxon>Colletotrichum</taxon>
        <taxon>Colletotrichum graminicola species complex</taxon>
    </lineage>
</organism>
<gene>
    <name evidence="1" type="ORF">GLRG_05555</name>
</gene>
<evidence type="ECO:0000313" key="2">
    <source>
        <dbReference type="Proteomes" id="UP000008782"/>
    </source>
</evidence>
<dbReference type="VEuPathDB" id="FungiDB:GLRG_05555"/>
<protein>
    <submittedName>
        <fullName evidence="1">Uncharacterized protein</fullName>
    </submittedName>
</protein>
<dbReference type="Proteomes" id="UP000008782">
    <property type="component" value="Unassembled WGS sequence"/>
</dbReference>
<dbReference type="EMBL" id="GG697349">
    <property type="protein sequence ID" value="EFQ30411.1"/>
    <property type="molecule type" value="Genomic_DNA"/>
</dbReference>
<evidence type="ECO:0000313" key="1">
    <source>
        <dbReference type="EMBL" id="EFQ30411.1"/>
    </source>
</evidence>
<name>E3QHS3_COLGM</name>
<proteinExistence type="predicted"/>
<dbReference type="eggNOG" id="ENOG502RMZ6">
    <property type="taxonomic scope" value="Eukaryota"/>
</dbReference>
<sequence length="111" mass="12593">LTMSTPIEHYVDPSTNSATWLGPDQVPRDTNINTRKVNVMFVNINAASDFQMLRTGTNEHHYALIQVAQHVARGLCSIVSLNITEYSCVVVMSTEKLRSDLIKNRFPWEDE</sequence>
<accession>E3QHS3</accession>